<evidence type="ECO:0000313" key="3">
    <source>
        <dbReference type="Proteomes" id="UP001271007"/>
    </source>
</evidence>
<gene>
    <name evidence="2" type="ORF">LTR09_007672</name>
</gene>
<proteinExistence type="predicted"/>
<evidence type="ECO:0000256" key="1">
    <source>
        <dbReference type="SAM" id="MobiDB-lite"/>
    </source>
</evidence>
<comment type="caution">
    <text evidence="2">The sequence shown here is derived from an EMBL/GenBank/DDBJ whole genome shotgun (WGS) entry which is preliminary data.</text>
</comment>
<organism evidence="2 3">
    <name type="scientific">Extremus antarcticus</name>
    <dbReference type="NCBI Taxonomy" id="702011"/>
    <lineage>
        <taxon>Eukaryota</taxon>
        <taxon>Fungi</taxon>
        <taxon>Dikarya</taxon>
        <taxon>Ascomycota</taxon>
        <taxon>Pezizomycotina</taxon>
        <taxon>Dothideomycetes</taxon>
        <taxon>Dothideomycetidae</taxon>
        <taxon>Mycosphaerellales</taxon>
        <taxon>Extremaceae</taxon>
        <taxon>Extremus</taxon>
    </lineage>
</organism>
<dbReference type="Proteomes" id="UP001271007">
    <property type="component" value="Unassembled WGS sequence"/>
</dbReference>
<reference evidence="2" key="1">
    <citation type="submission" date="2023-04" db="EMBL/GenBank/DDBJ databases">
        <title>Black Yeasts Isolated from many extreme environments.</title>
        <authorList>
            <person name="Coleine C."/>
            <person name="Stajich J.E."/>
            <person name="Selbmann L."/>
        </authorList>
    </citation>
    <scope>NUCLEOTIDE SEQUENCE</scope>
    <source>
        <strain evidence="2">CCFEE 5312</strain>
    </source>
</reference>
<name>A0AAJ0DCI9_9PEZI</name>
<dbReference type="AlphaFoldDB" id="A0AAJ0DCI9"/>
<sequence length="472" mass="53050">MASQPTVYCERCIETGRMNIGSLGSLGLPSPKPLEPRASTPDPFMPQAKAHPSGGLRPTEIGTVRGGISGQHTRLTGVQHLSPSEAPVTARPTGTLAPVARQEGELPTLTLTKPRPRWLPPNEPLTRIATGQIVPAAWIHTEWRRLHPDLEPTYKKGLEIEDNHLLKEPLILEEKYDFSERQLRHRVRPGDRDPTVIQREFCEWTEDKGTMRERDWLDVSSIPHSSKSDCHKLALRLPIHQYHNLTKLLQVNSMSTGRSTPVSYHAPVPIEPAASATGPPILKANLLPSSGLQPSRTSAGLFEPISAGPSTMQSKEASALPMTTEQKGKMPARTDTLTKPRPDWLPIDEPLTTIATGQVVPALWVNTDWDGLKLSVVPTYQRGLGIEDNCLLDDPLVFETRDDYIERQLPLRGWSRENNIDKERLADQFYAWAEDKGTKCEQNWLTLIERKNVRDRVRYRERDSARVQHFDI</sequence>
<keyword evidence="3" id="KW-1185">Reference proteome</keyword>
<feature type="compositionally biased region" description="Polar residues" evidence="1">
    <location>
        <begin position="308"/>
        <end position="325"/>
    </location>
</feature>
<feature type="region of interest" description="Disordered" evidence="1">
    <location>
        <begin position="306"/>
        <end position="344"/>
    </location>
</feature>
<evidence type="ECO:0000313" key="2">
    <source>
        <dbReference type="EMBL" id="KAK3051276.1"/>
    </source>
</evidence>
<protein>
    <submittedName>
        <fullName evidence="2">Uncharacterized protein</fullName>
    </submittedName>
</protein>
<accession>A0AAJ0DCI9</accession>
<dbReference type="EMBL" id="JAWDJX010000027">
    <property type="protein sequence ID" value="KAK3051276.1"/>
    <property type="molecule type" value="Genomic_DNA"/>
</dbReference>